<proteinExistence type="predicted"/>
<organism evidence="2 3">
    <name type="scientific">Gossypium laxum</name>
    <dbReference type="NCBI Taxonomy" id="34288"/>
    <lineage>
        <taxon>Eukaryota</taxon>
        <taxon>Viridiplantae</taxon>
        <taxon>Streptophyta</taxon>
        <taxon>Embryophyta</taxon>
        <taxon>Tracheophyta</taxon>
        <taxon>Spermatophyta</taxon>
        <taxon>Magnoliopsida</taxon>
        <taxon>eudicotyledons</taxon>
        <taxon>Gunneridae</taxon>
        <taxon>Pentapetalae</taxon>
        <taxon>rosids</taxon>
        <taxon>malvids</taxon>
        <taxon>Malvales</taxon>
        <taxon>Malvaceae</taxon>
        <taxon>Malvoideae</taxon>
        <taxon>Gossypium</taxon>
    </lineage>
</organism>
<dbReference type="AlphaFoldDB" id="A0A7J9B2L6"/>
<name>A0A7J9B2L6_9ROSI</name>
<keyword evidence="1" id="KW-0472">Membrane</keyword>
<gene>
    <name evidence="2" type="ORF">Golax_022703</name>
</gene>
<evidence type="ECO:0000313" key="2">
    <source>
        <dbReference type="EMBL" id="MBA0729854.1"/>
    </source>
</evidence>
<dbReference type="EMBL" id="JABEZV010440509">
    <property type="protein sequence ID" value="MBA0729854.1"/>
    <property type="molecule type" value="Genomic_DNA"/>
</dbReference>
<accession>A0A7J9B2L6</accession>
<dbReference type="Proteomes" id="UP000593574">
    <property type="component" value="Unassembled WGS sequence"/>
</dbReference>
<keyword evidence="1" id="KW-0812">Transmembrane</keyword>
<comment type="caution">
    <text evidence="2">The sequence shown here is derived from an EMBL/GenBank/DDBJ whole genome shotgun (WGS) entry which is preliminary data.</text>
</comment>
<evidence type="ECO:0000256" key="1">
    <source>
        <dbReference type="SAM" id="Phobius"/>
    </source>
</evidence>
<reference evidence="2 3" key="1">
    <citation type="journal article" date="2019" name="Genome Biol. Evol.">
        <title>Insights into the evolution of the New World diploid cottons (Gossypium, subgenus Houzingenia) based on genome sequencing.</title>
        <authorList>
            <person name="Grover C.E."/>
            <person name="Arick M.A. 2nd"/>
            <person name="Thrash A."/>
            <person name="Conover J.L."/>
            <person name="Sanders W.S."/>
            <person name="Peterson D.G."/>
            <person name="Frelichowski J.E."/>
            <person name="Scheffler J.A."/>
            <person name="Scheffler B.E."/>
            <person name="Wendel J.F."/>
        </authorList>
    </citation>
    <scope>NUCLEOTIDE SEQUENCE [LARGE SCALE GENOMIC DNA]</scope>
    <source>
        <strain evidence="2">4</strain>
        <tissue evidence="2">Leaf</tissue>
    </source>
</reference>
<sequence length="44" mass="5010">MKPLYALLSMILAIIIICLPEVTLMKKDIISISTLVRRLRSIIL</sequence>
<evidence type="ECO:0000313" key="3">
    <source>
        <dbReference type="Proteomes" id="UP000593574"/>
    </source>
</evidence>
<keyword evidence="1" id="KW-1133">Transmembrane helix</keyword>
<protein>
    <submittedName>
        <fullName evidence="2">Uncharacterized protein</fullName>
    </submittedName>
</protein>
<keyword evidence="3" id="KW-1185">Reference proteome</keyword>
<feature type="transmembrane region" description="Helical" evidence="1">
    <location>
        <begin position="6"/>
        <end position="24"/>
    </location>
</feature>